<dbReference type="InterPro" id="IPR029063">
    <property type="entry name" value="SAM-dependent_MTases_sf"/>
</dbReference>
<feature type="domain" description="Methyltransferase type 11" evidence="1">
    <location>
        <begin position="134"/>
        <end position="228"/>
    </location>
</feature>
<feature type="non-terminal residue" evidence="2">
    <location>
        <position position="249"/>
    </location>
</feature>
<proteinExistence type="predicted"/>
<evidence type="ECO:0000259" key="1">
    <source>
        <dbReference type="Pfam" id="PF08241"/>
    </source>
</evidence>
<sequence length="249" mass="29041">DDICLWAQLFSDWLDVCAVRRGTHDEDDVFIFTRIHELNRQIEENLDFSQRIKRELQNFCPAVNIRQRRCTEKKLPEIARWAVVGGEEKKACLLRYRYEWLGPLRASVDAIADFGCWAKTESETCFEPYALLWTLNATSVTVIDKNPEYIRNAREWLRITRERNAYFNDCNLEFVVGDMTGGIDALDDSDFDLSYCQAVLYNMQHSWEELQSSIYEMARVVRPGGWVIAIETIRDKNGGSVDIGRLFEM</sequence>
<dbReference type="AlphaFoldDB" id="X0XDN3"/>
<comment type="caution">
    <text evidence="2">The sequence shown here is derived from an EMBL/GenBank/DDBJ whole genome shotgun (WGS) entry which is preliminary data.</text>
</comment>
<name>X0XDN3_9ZZZZ</name>
<dbReference type="Pfam" id="PF08241">
    <property type="entry name" value="Methyltransf_11"/>
    <property type="match status" value="1"/>
</dbReference>
<dbReference type="EMBL" id="BARS01044188">
    <property type="protein sequence ID" value="GAG33492.1"/>
    <property type="molecule type" value="Genomic_DNA"/>
</dbReference>
<evidence type="ECO:0000313" key="2">
    <source>
        <dbReference type="EMBL" id="GAG33492.1"/>
    </source>
</evidence>
<accession>X0XDN3</accession>
<feature type="non-terminal residue" evidence="2">
    <location>
        <position position="1"/>
    </location>
</feature>
<dbReference type="GO" id="GO:0008757">
    <property type="term" value="F:S-adenosylmethionine-dependent methyltransferase activity"/>
    <property type="evidence" value="ECO:0007669"/>
    <property type="project" value="InterPro"/>
</dbReference>
<dbReference type="SUPFAM" id="SSF53335">
    <property type="entry name" value="S-adenosyl-L-methionine-dependent methyltransferases"/>
    <property type="match status" value="1"/>
</dbReference>
<protein>
    <recommendedName>
        <fullName evidence="1">Methyltransferase type 11 domain-containing protein</fullName>
    </recommendedName>
</protein>
<dbReference type="CDD" id="cd02440">
    <property type="entry name" value="AdoMet_MTases"/>
    <property type="match status" value="1"/>
</dbReference>
<organism evidence="2">
    <name type="scientific">marine sediment metagenome</name>
    <dbReference type="NCBI Taxonomy" id="412755"/>
    <lineage>
        <taxon>unclassified sequences</taxon>
        <taxon>metagenomes</taxon>
        <taxon>ecological metagenomes</taxon>
    </lineage>
</organism>
<gene>
    <name evidence="2" type="ORF">S01H1_66802</name>
</gene>
<reference evidence="2" key="1">
    <citation type="journal article" date="2014" name="Front. Microbiol.">
        <title>High frequency of phylogenetically diverse reductive dehalogenase-homologous genes in deep subseafloor sedimentary metagenomes.</title>
        <authorList>
            <person name="Kawai M."/>
            <person name="Futagami T."/>
            <person name="Toyoda A."/>
            <person name="Takaki Y."/>
            <person name="Nishi S."/>
            <person name="Hori S."/>
            <person name="Arai W."/>
            <person name="Tsubouchi T."/>
            <person name="Morono Y."/>
            <person name="Uchiyama I."/>
            <person name="Ito T."/>
            <person name="Fujiyama A."/>
            <person name="Inagaki F."/>
            <person name="Takami H."/>
        </authorList>
    </citation>
    <scope>NUCLEOTIDE SEQUENCE</scope>
    <source>
        <strain evidence="2">Expedition CK06-06</strain>
    </source>
</reference>
<dbReference type="InterPro" id="IPR013216">
    <property type="entry name" value="Methyltransf_11"/>
</dbReference>
<dbReference type="Gene3D" id="3.40.50.150">
    <property type="entry name" value="Vaccinia Virus protein VP39"/>
    <property type="match status" value="1"/>
</dbReference>